<dbReference type="Proteomes" id="UP000761264">
    <property type="component" value="Unassembled WGS sequence"/>
</dbReference>
<keyword evidence="1" id="KW-1133">Transmembrane helix</keyword>
<comment type="caution">
    <text evidence="2">The sequence shown here is derived from an EMBL/GenBank/DDBJ whole genome shotgun (WGS) entry which is preliminary data.</text>
</comment>
<keyword evidence="1" id="KW-0812">Transmembrane</keyword>
<dbReference type="EMBL" id="JAAQPH010000004">
    <property type="protein sequence ID" value="NIA68141.1"/>
    <property type="molecule type" value="Genomic_DNA"/>
</dbReference>
<reference evidence="2" key="1">
    <citation type="submission" date="2020-03" db="EMBL/GenBank/DDBJ databases">
        <title>Genome of Pelagibius litoralis DSM 21314T.</title>
        <authorList>
            <person name="Wang G."/>
        </authorList>
    </citation>
    <scope>NUCLEOTIDE SEQUENCE</scope>
    <source>
        <strain evidence="2">DSM 21314</strain>
    </source>
</reference>
<dbReference type="RefSeq" id="WP_167222446.1">
    <property type="nucleotide sequence ID" value="NZ_JAAQPH010000004.1"/>
</dbReference>
<evidence type="ECO:0000313" key="3">
    <source>
        <dbReference type="Proteomes" id="UP000761264"/>
    </source>
</evidence>
<evidence type="ECO:0000313" key="2">
    <source>
        <dbReference type="EMBL" id="NIA68141.1"/>
    </source>
</evidence>
<name>A0A967C632_9PROT</name>
<proteinExistence type="predicted"/>
<sequence length="72" mass="8508">MTLFLLVFWPLVLIAAVFYVWLHARILRKAGYSRLWSLVMILPPANIVMIWVFAFADWPALNRQKEISDIFD</sequence>
<evidence type="ECO:0000256" key="1">
    <source>
        <dbReference type="SAM" id="Phobius"/>
    </source>
</evidence>
<accession>A0A967C632</accession>
<protein>
    <submittedName>
        <fullName evidence="2">Uncharacterized protein</fullName>
    </submittedName>
</protein>
<feature type="transmembrane region" description="Helical" evidence="1">
    <location>
        <begin position="35"/>
        <end position="56"/>
    </location>
</feature>
<gene>
    <name evidence="2" type="ORF">HBA54_06015</name>
</gene>
<feature type="transmembrane region" description="Helical" evidence="1">
    <location>
        <begin position="6"/>
        <end position="23"/>
    </location>
</feature>
<organism evidence="2 3">
    <name type="scientific">Pelagibius litoralis</name>
    <dbReference type="NCBI Taxonomy" id="374515"/>
    <lineage>
        <taxon>Bacteria</taxon>
        <taxon>Pseudomonadati</taxon>
        <taxon>Pseudomonadota</taxon>
        <taxon>Alphaproteobacteria</taxon>
        <taxon>Rhodospirillales</taxon>
        <taxon>Rhodovibrionaceae</taxon>
        <taxon>Pelagibius</taxon>
    </lineage>
</organism>
<keyword evidence="3" id="KW-1185">Reference proteome</keyword>
<dbReference type="AlphaFoldDB" id="A0A967C632"/>
<keyword evidence="1" id="KW-0472">Membrane</keyword>